<feature type="transmembrane region" description="Helical" evidence="3">
    <location>
        <begin position="141"/>
        <end position="163"/>
    </location>
</feature>
<dbReference type="InterPro" id="IPR007110">
    <property type="entry name" value="Ig-like_dom"/>
</dbReference>
<dbReference type="PANTHER" id="PTHR11481">
    <property type="entry name" value="IMMUNOGLOBULIN FC RECEPTOR"/>
    <property type="match status" value="1"/>
</dbReference>
<keyword evidence="3" id="KW-0812">Transmembrane</keyword>
<dbReference type="SUPFAM" id="SSF48726">
    <property type="entry name" value="Immunoglobulin"/>
    <property type="match status" value="1"/>
</dbReference>
<sequence>MATCKTCLWICVALVCSSIQSAAQSSPGALLTADPPWSLMFPGETAVLILETGWAEIFTTDSLTLRCEIQGISAEWNYTWYRDGEQIPLDHTGDRYTVRSGNGSYQSEYKCRGNRPEKSSNSSFSDGLVPVNRIHRAVENLFRICVGVAILLFLSVIMTEAFWKRVGQARMCCRVTVTGRGQGEEDD</sequence>
<dbReference type="Gene3D" id="2.60.40.10">
    <property type="entry name" value="Immunoglobulins"/>
    <property type="match status" value="1"/>
</dbReference>
<dbReference type="PANTHER" id="PTHR11481:SF64">
    <property type="entry name" value="FC RECEPTOR-LIKE PROTEIN 4"/>
    <property type="match status" value="1"/>
</dbReference>
<dbReference type="InterPro" id="IPR013783">
    <property type="entry name" value="Ig-like_fold"/>
</dbReference>
<keyword evidence="7" id="KW-1185">Reference proteome</keyword>
<dbReference type="GO" id="GO:0006955">
    <property type="term" value="P:immune response"/>
    <property type="evidence" value="ECO:0007669"/>
    <property type="project" value="TreeGrafter"/>
</dbReference>
<dbReference type="PROSITE" id="PS50835">
    <property type="entry name" value="IG_LIKE"/>
    <property type="match status" value="1"/>
</dbReference>
<dbReference type="GO" id="GO:0009897">
    <property type="term" value="C:external side of plasma membrane"/>
    <property type="evidence" value="ECO:0007669"/>
    <property type="project" value="TreeGrafter"/>
</dbReference>
<evidence type="ECO:0000259" key="5">
    <source>
        <dbReference type="PROSITE" id="PS50835"/>
    </source>
</evidence>
<organism evidence="6 7">
    <name type="scientific">Megalops atlanticus</name>
    <name type="common">Tarpon</name>
    <name type="synonym">Clupea gigantea</name>
    <dbReference type="NCBI Taxonomy" id="7932"/>
    <lineage>
        <taxon>Eukaryota</taxon>
        <taxon>Metazoa</taxon>
        <taxon>Chordata</taxon>
        <taxon>Craniata</taxon>
        <taxon>Vertebrata</taxon>
        <taxon>Euteleostomi</taxon>
        <taxon>Actinopterygii</taxon>
        <taxon>Neopterygii</taxon>
        <taxon>Teleostei</taxon>
        <taxon>Elopiformes</taxon>
        <taxon>Megalopidae</taxon>
        <taxon>Megalops</taxon>
    </lineage>
</organism>
<feature type="signal peptide" evidence="4">
    <location>
        <begin position="1"/>
        <end position="23"/>
    </location>
</feature>
<keyword evidence="1 4" id="KW-0732">Signal</keyword>
<dbReference type="AlphaFoldDB" id="A0A9D3T8Z9"/>
<evidence type="ECO:0000256" key="3">
    <source>
        <dbReference type="SAM" id="Phobius"/>
    </source>
</evidence>
<gene>
    <name evidence="6" type="ORF">MATL_G00105300</name>
</gene>
<feature type="domain" description="Ig-like" evidence="5">
    <location>
        <begin position="27"/>
        <end position="125"/>
    </location>
</feature>
<evidence type="ECO:0000313" key="6">
    <source>
        <dbReference type="EMBL" id="KAG7472126.1"/>
    </source>
</evidence>
<evidence type="ECO:0000256" key="1">
    <source>
        <dbReference type="ARBA" id="ARBA00022729"/>
    </source>
</evidence>
<dbReference type="EMBL" id="JAFDVH010000008">
    <property type="protein sequence ID" value="KAG7472126.1"/>
    <property type="molecule type" value="Genomic_DNA"/>
</dbReference>
<dbReference type="GO" id="GO:0004888">
    <property type="term" value="F:transmembrane signaling receptor activity"/>
    <property type="evidence" value="ECO:0007669"/>
    <property type="project" value="TreeGrafter"/>
</dbReference>
<keyword evidence="3" id="KW-0472">Membrane</keyword>
<evidence type="ECO:0000256" key="4">
    <source>
        <dbReference type="SAM" id="SignalP"/>
    </source>
</evidence>
<dbReference type="GO" id="GO:0007166">
    <property type="term" value="P:cell surface receptor signaling pathway"/>
    <property type="evidence" value="ECO:0007669"/>
    <property type="project" value="TreeGrafter"/>
</dbReference>
<keyword evidence="2" id="KW-1015">Disulfide bond</keyword>
<proteinExistence type="predicted"/>
<dbReference type="OrthoDB" id="6151406at2759"/>
<dbReference type="Pfam" id="PF13895">
    <property type="entry name" value="Ig_2"/>
    <property type="match status" value="1"/>
</dbReference>
<dbReference type="InterPro" id="IPR036179">
    <property type="entry name" value="Ig-like_dom_sf"/>
</dbReference>
<dbReference type="Proteomes" id="UP001046870">
    <property type="component" value="Chromosome 8"/>
</dbReference>
<name>A0A9D3T8Z9_MEGAT</name>
<dbReference type="InterPro" id="IPR050488">
    <property type="entry name" value="Ig_Fc_receptor"/>
</dbReference>
<evidence type="ECO:0000313" key="7">
    <source>
        <dbReference type="Proteomes" id="UP001046870"/>
    </source>
</evidence>
<reference evidence="6" key="1">
    <citation type="submission" date="2021-01" db="EMBL/GenBank/DDBJ databases">
        <authorList>
            <person name="Zahm M."/>
            <person name="Roques C."/>
            <person name="Cabau C."/>
            <person name="Klopp C."/>
            <person name="Donnadieu C."/>
            <person name="Jouanno E."/>
            <person name="Lampietro C."/>
            <person name="Louis A."/>
            <person name="Herpin A."/>
            <person name="Echchiki A."/>
            <person name="Berthelot C."/>
            <person name="Parey E."/>
            <person name="Roest-Crollius H."/>
            <person name="Braasch I."/>
            <person name="Postlethwait J."/>
            <person name="Bobe J."/>
            <person name="Montfort J."/>
            <person name="Bouchez O."/>
            <person name="Begum T."/>
            <person name="Mejri S."/>
            <person name="Adams A."/>
            <person name="Chen W.-J."/>
            <person name="Guiguen Y."/>
        </authorList>
    </citation>
    <scope>NUCLEOTIDE SEQUENCE</scope>
    <source>
        <strain evidence="6">YG-15Mar2019-1</strain>
        <tissue evidence="6">Brain</tissue>
    </source>
</reference>
<accession>A0A9D3T8Z9</accession>
<keyword evidence="3" id="KW-1133">Transmembrane helix</keyword>
<evidence type="ECO:0000256" key="2">
    <source>
        <dbReference type="ARBA" id="ARBA00023157"/>
    </source>
</evidence>
<feature type="chain" id="PRO_5039006231" description="Ig-like domain-containing protein" evidence="4">
    <location>
        <begin position="24"/>
        <end position="187"/>
    </location>
</feature>
<comment type="caution">
    <text evidence="6">The sequence shown here is derived from an EMBL/GenBank/DDBJ whole genome shotgun (WGS) entry which is preliminary data.</text>
</comment>
<protein>
    <recommendedName>
        <fullName evidence="5">Ig-like domain-containing protein</fullName>
    </recommendedName>
</protein>